<evidence type="ECO:0008006" key="3">
    <source>
        <dbReference type="Google" id="ProtNLM"/>
    </source>
</evidence>
<protein>
    <recommendedName>
        <fullName evidence="3">Antitoxin VbhA domain-containing protein</fullName>
    </recommendedName>
</protein>
<dbReference type="RefSeq" id="WP_343960683.1">
    <property type="nucleotide sequence ID" value="NZ_BAAAKZ010000008.1"/>
</dbReference>
<sequence length="103" mass="12024">MSEHTPTTDVVRAGYVEGVEHDCYYEGDVKTTPDGLYGGEMFDRWLAEVERAAAEKAYERGRLDERHDCERYGEYERGEITGPQLRDSLRELYPYRRNEGEKP</sequence>
<organism evidence="1 2">
    <name type="scientific">Leucobacter albus</name>
    <dbReference type="NCBI Taxonomy" id="272210"/>
    <lineage>
        <taxon>Bacteria</taxon>
        <taxon>Bacillati</taxon>
        <taxon>Actinomycetota</taxon>
        <taxon>Actinomycetes</taxon>
        <taxon>Micrococcales</taxon>
        <taxon>Microbacteriaceae</taxon>
        <taxon>Leucobacter</taxon>
    </lineage>
</organism>
<reference evidence="2" key="1">
    <citation type="journal article" date="2019" name="Int. J. Syst. Evol. Microbiol.">
        <title>The Global Catalogue of Microorganisms (GCM) 10K type strain sequencing project: providing services to taxonomists for standard genome sequencing and annotation.</title>
        <authorList>
            <consortium name="The Broad Institute Genomics Platform"/>
            <consortium name="The Broad Institute Genome Sequencing Center for Infectious Disease"/>
            <person name="Wu L."/>
            <person name="Ma J."/>
        </authorList>
    </citation>
    <scope>NUCLEOTIDE SEQUENCE [LARGE SCALE GENOMIC DNA]</scope>
    <source>
        <strain evidence="2">CCUG 50213</strain>
    </source>
</reference>
<accession>A0ABW3TSN0</accession>
<name>A0ABW3TSN0_9MICO</name>
<proteinExistence type="predicted"/>
<dbReference type="EMBL" id="JBHTLY010000017">
    <property type="protein sequence ID" value="MFD1203503.1"/>
    <property type="molecule type" value="Genomic_DNA"/>
</dbReference>
<dbReference type="Proteomes" id="UP001597181">
    <property type="component" value="Unassembled WGS sequence"/>
</dbReference>
<evidence type="ECO:0000313" key="2">
    <source>
        <dbReference type="Proteomes" id="UP001597181"/>
    </source>
</evidence>
<comment type="caution">
    <text evidence="1">The sequence shown here is derived from an EMBL/GenBank/DDBJ whole genome shotgun (WGS) entry which is preliminary data.</text>
</comment>
<keyword evidence="2" id="KW-1185">Reference proteome</keyword>
<gene>
    <name evidence="1" type="ORF">ACFQ3U_16545</name>
</gene>
<evidence type="ECO:0000313" key="1">
    <source>
        <dbReference type="EMBL" id="MFD1203503.1"/>
    </source>
</evidence>